<dbReference type="InterPro" id="IPR000700">
    <property type="entry name" value="PAS-assoc_C"/>
</dbReference>
<dbReference type="InterPro" id="IPR029151">
    <property type="entry name" value="Sensor-like_sf"/>
</dbReference>
<dbReference type="PROSITE" id="PS50113">
    <property type="entry name" value="PAC"/>
    <property type="match status" value="1"/>
</dbReference>
<dbReference type="SUPFAM" id="SSF47384">
    <property type="entry name" value="Homodimeric domain of signal transducing histidine kinase"/>
    <property type="match status" value="1"/>
</dbReference>
<dbReference type="Gene3D" id="3.30.565.10">
    <property type="entry name" value="Histidine kinase-like ATPase, C-terminal domain"/>
    <property type="match status" value="1"/>
</dbReference>
<dbReference type="InterPro" id="IPR052162">
    <property type="entry name" value="Sensor_kinase/Photoreceptor"/>
</dbReference>
<dbReference type="PATRIC" id="fig|267850.7.peg.743"/>
<dbReference type="InterPro" id="IPR036890">
    <property type="entry name" value="HATPase_C_sf"/>
</dbReference>
<accession>A0A063Y6U3</accession>
<keyword evidence="13" id="KW-0472">Membrane</keyword>
<evidence type="ECO:0000256" key="10">
    <source>
        <dbReference type="ARBA" id="ARBA00022840"/>
    </source>
</evidence>
<reference evidence="16 17" key="1">
    <citation type="journal article" date="2005" name="Int. J. Syst. Evol. Microbiol.">
        <title>Nitrincola lacisaponensis gen. nov., sp. nov., a novel alkaliphilic bacterium isolated from an alkaline, saline lake.</title>
        <authorList>
            <person name="Dimitriu P.A."/>
            <person name="Shukla S.K."/>
            <person name="Conradt J."/>
            <person name="Marquez M.C."/>
            <person name="Ventosa A."/>
            <person name="Maglia A."/>
            <person name="Peyton B.M."/>
            <person name="Pinkart H.C."/>
            <person name="Mormile M.R."/>
        </authorList>
    </citation>
    <scope>NUCLEOTIDE SEQUENCE [LARGE SCALE GENOMIC DNA]</scope>
    <source>
        <strain evidence="16 17">4CA</strain>
    </source>
</reference>
<evidence type="ECO:0000256" key="9">
    <source>
        <dbReference type="ARBA" id="ARBA00022777"/>
    </source>
</evidence>
<dbReference type="CDD" id="cd00082">
    <property type="entry name" value="HisKA"/>
    <property type="match status" value="1"/>
</dbReference>
<keyword evidence="7 13" id="KW-0812">Transmembrane</keyword>
<dbReference type="Pfam" id="PF08447">
    <property type="entry name" value="PAS_3"/>
    <property type="match status" value="1"/>
</dbReference>
<dbReference type="OrthoDB" id="9808408at2"/>
<evidence type="ECO:0000256" key="6">
    <source>
        <dbReference type="ARBA" id="ARBA00022679"/>
    </source>
</evidence>
<dbReference type="EMBL" id="JMSZ01000016">
    <property type="protein sequence ID" value="KDE40157.1"/>
    <property type="molecule type" value="Genomic_DNA"/>
</dbReference>
<evidence type="ECO:0000313" key="17">
    <source>
        <dbReference type="Proteomes" id="UP000027318"/>
    </source>
</evidence>
<protein>
    <recommendedName>
        <fullName evidence="3">histidine kinase</fullName>
        <ecNumber evidence="3">2.7.13.3</ecNumber>
    </recommendedName>
</protein>
<dbReference type="InterPro" id="IPR001610">
    <property type="entry name" value="PAC"/>
</dbReference>
<dbReference type="GO" id="GO:0005886">
    <property type="term" value="C:plasma membrane"/>
    <property type="evidence" value="ECO:0007669"/>
    <property type="project" value="UniProtKB-SubCell"/>
</dbReference>
<dbReference type="InterPro" id="IPR003661">
    <property type="entry name" value="HisK_dim/P_dom"/>
</dbReference>
<dbReference type="AlphaFoldDB" id="A0A063Y6U3"/>
<feature type="domain" description="PAC" evidence="15">
    <location>
        <begin position="402"/>
        <end position="452"/>
    </location>
</feature>
<dbReference type="InterPro" id="IPR005467">
    <property type="entry name" value="His_kinase_dom"/>
</dbReference>
<evidence type="ECO:0000256" key="11">
    <source>
        <dbReference type="ARBA" id="ARBA00022989"/>
    </source>
</evidence>
<dbReference type="PROSITE" id="PS50109">
    <property type="entry name" value="HIS_KIN"/>
    <property type="match status" value="1"/>
</dbReference>
<feature type="transmembrane region" description="Helical" evidence="13">
    <location>
        <begin position="12"/>
        <end position="32"/>
    </location>
</feature>
<dbReference type="SUPFAM" id="SSF103190">
    <property type="entry name" value="Sensory domain-like"/>
    <property type="match status" value="1"/>
</dbReference>
<dbReference type="SMART" id="SM00086">
    <property type="entry name" value="PAC"/>
    <property type="match status" value="1"/>
</dbReference>
<dbReference type="SUPFAM" id="SSF55874">
    <property type="entry name" value="ATPase domain of HSP90 chaperone/DNA topoisomerase II/histidine kinase"/>
    <property type="match status" value="1"/>
</dbReference>
<dbReference type="GO" id="GO:0005524">
    <property type="term" value="F:ATP binding"/>
    <property type="evidence" value="ECO:0007669"/>
    <property type="project" value="UniProtKB-KW"/>
</dbReference>
<evidence type="ECO:0000256" key="1">
    <source>
        <dbReference type="ARBA" id="ARBA00000085"/>
    </source>
</evidence>
<keyword evidence="4" id="KW-1003">Cell membrane</keyword>
<dbReference type="PANTHER" id="PTHR43304">
    <property type="entry name" value="PHYTOCHROME-LIKE PROTEIN CPH1"/>
    <property type="match status" value="1"/>
</dbReference>
<feature type="transmembrane region" description="Helical" evidence="13">
    <location>
        <begin position="293"/>
        <end position="311"/>
    </location>
</feature>
<dbReference type="InterPro" id="IPR035965">
    <property type="entry name" value="PAS-like_dom_sf"/>
</dbReference>
<evidence type="ECO:0000256" key="7">
    <source>
        <dbReference type="ARBA" id="ARBA00022692"/>
    </source>
</evidence>
<dbReference type="InterPro" id="IPR036097">
    <property type="entry name" value="HisK_dim/P_sf"/>
</dbReference>
<evidence type="ECO:0000259" key="15">
    <source>
        <dbReference type="PROSITE" id="PS50113"/>
    </source>
</evidence>
<dbReference type="Gene3D" id="2.10.70.100">
    <property type="match status" value="1"/>
</dbReference>
<dbReference type="RefSeq" id="WP_051632536.1">
    <property type="nucleotide sequence ID" value="NZ_JMSZ01000016.1"/>
</dbReference>
<feature type="domain" description="Histidine kinase" evidence="14">
    <location>
        <begin position="470"/>
        <end position="686"/>
    </location>
</feature>
<dbReference type="CDD" id="cd12915">
    <property type="entry name" value="PDC2_DGC_like"/>
    <property type="match status" value="1"/>
</dbReference>
<keyword evidence="6 16" id="KW-0808">Transferase</keyword>
<dbReference type="Gene3D" id="3.30.450.20">
    <property type="entry name" value="PAS domain"/>
    <property type="match status" value="3"/>
</dbReference>
<keyword evidence="11 13" id="KW-1133">Transmembrane helix</keyword>
<sequence length="693" mass="78553">MSGTLPALPRTTAVNLALVLLGMLILLSLYLLHRSSTQDYQQQRLLQVEQSVRSLSLTQRELVNARLHEVDRSLLTLRRLSEHSGAKGDELREYMLSRQLSSPELLDYFWLDRQGEMRVRTFDQPAPVVADRDYFRVHQHRTIDQPYLSSPAWSRMHDPHLFIALSRPVFNSDGVFDGVLVAAIDVNVLAEELGQITEQADLTTALLTLEGELIYRMPKINLQPGLMVAQVMQWQGEPPDNYTYRGAAPVDGKWRQTAYQRLDDWGLLVVVTQDLEAVLQDIERFYQRESYKFALMALFAVLALVFCGWMVQRQRRLDQYMNAQLRESHERLMEAQQQAHLGHWEADLSQGTLWWSDVIFDIYGQDSQSCQPTLDSFVQAIHPDDRDAVLSLSVAPGPQGVVDVQHRIVHSDGAVRWVHQRVREVVDEQGRRLLGSTQDITEQKLHEEAIRRQAEALQASNDELEQFAYVVSHDLRQPLRMIISFSKALEPPLSQLQDASVHEYLGYIHEGGQRLDEMLVSLLEYSRVGRGGEPVSACSVAQLRDEALIYLGPEIRSSGAEIEIDGEWPVLPVSRNEGVRLFQNLIGNALKFHAPEAVPRIRLTGECRSDLWLCRITDQGIGIDPAQLERIFKVFQRLNPRSAYRGEGIGLAVCRKIVQRHGGEIHAESRGSGQGACIHFTLPLMTSEESSGA</sequence>
<keyword evidence="17" id="KW-1185">Reference proteome</keyword>
<evidence type="ECO:0000256" key="13">
    <source>
        <dbReference type="SAM" id="Phobius"/>
    </source>
</evidence>
<comment type="caution">
    <text evidence="16">The sequence shown here is derived from an EMBL/GenBank/DDBJ whole genome shotgun (WGS) entry which is preliminary data.</text>
</comment>
<dbReference type="GO" id="GO:0000155">
    <property type="term" value="F:phosphorelay sensor kinase activity"/>
    <property type="evidence" value="ECO:0007669"/>
    <property type="project" value="InterPro"/>
</dbReference>
<keyword evidence="9 16" id="KW-0418">Kinase</keyword>
<dbReference type="InterPro" id="IPR003594">
    <property type="entry name" value="HATPase_dom"/>
</dbReference>
<dbReference type="SUPFAM" id="SSF55785">
    <property type="entry name" value="PYP-like sensor domain (PAS domain)"/>
    <property type="match status" value="1"/>
</dbReference>
<dbReference type="PRINTS" id="PR00344">
    <property type="entry name" value="BCTRLSENSOR"/>
</dbReference>
<evidence type="ECO:0000256" key="8">
    <source>
        <dbReference type="ARBA" id="ARBA00022741"/>
    </source>
</evidence>
<comment type="catalytic activity">
    <reaction evidence="1">
        <text>ATP + protein L-histidine = ADP + protein N-phospho-L-histidine.</text>
        <dbReference type="EC" id="2.7.13.3"/>
    </reaction>
</comment>
<keyword evidence="12" id="KW-0902">Two-component regulatory system</keyword>
<dbReference type="EC" id="2.7.13.3" evidence="3"/>
<evidence type="ECO:0000256" key="5">
    <source>
        <dbReference type="ARBA" id="ARBA00022553"/>
    </source>
</evidence>
<dbReference type="PANTHER" id="PTHR43304:SF1">
    <property type="entry name" value="PAC DOMAIN-CONTAINING PROTEIN"/>
    <property type="match status" value="1"/>
</dbReference>
<evidence type="ECO:0000256" key="4">
    <source>
        <dbReference type="ARBA" id="ARBA00022475"/>
    </source>
</evidence>
<comment type="subcellular location">
    <subcellularLocation>
        <location evidence="2">Cell membrane</location>
        <topology evidence="2">Multi-pass membrane protein</topology>
    </subcellularLocation>
</comment>
<gene>
    <name evidence="16" type="ORF">ADINL_0749</name>
</gene>
<dbReference type="InterPro" id="IPR013655">
    <property type="entry name" value="PAS_fold_3"/>
</dbReference>
<dbReference type="CDD" id="cd12914">
    <property type="entry name" value="PDC1_DGC_like"/>
    <property type="match status" value="1"/>
</dbReference>
<keyword evidence="5" id="KW-0597">Phosphoprotein</keyword>
<keyword evidence="10" id="KW-0067">ATP-binding</keyword>
<name>A0A063Y6U3_9GAMM</name>
<dbReference type="SMART" id="SM00388">
    <property type="entry name" value="HisKA"/>
    <property type="match status" value="1"/>
</dbReference>
<organism evidence="16 17">
    <name type="scientific">Nitrincola lacisaponensis</name>
    <dbReference type="NCBI Taxonomy" id="267850"/>
    <lineage>
        <taxon>Bacteria</taxon>
        <taxon>Pseudomonadati</taxon>
        <taxon>Pseudomonadota</taxon>
        <taxon>Gammaproteobacteria</taxon>
        <taxon>Oceanospirillales</taxon>
        <taxon>Oceanospirillaceae</taxon>
        <taxon>Nitrincola</taxon>
    </lineage>
</organism>
<dbReference type="Pfam" id="PF02518">
    <property type="entry name" value="HATPase_c"/>
    <property type="match status" value="1"/>
</dbReference>
<evidence type="ECO:0000256" key="12">
    <source>
        <dbReference type="ARBA" id="ARBA00023012"/>
    </source>
</evidence>
<dbReference type="Proteomes" id="UP000027318">
    <property type="component" value="Unassembled WGS sequence"/>
</dbReference>
<evidence type="ECO:0000256" key="3">
    <source>
        <dbReference type="ARBA" id="ARBA00012438"/>
    </source>
</evidence>
<dbReference type="SMART" id="SM00387">
    <property type="entry name" value="HATPase_c"/>
    <property type="match status" value="1"/>
</dbReference>
<dbReference type="InterPro" id="IPR004358">
    <property type="entry name" value="Sig_transdc_His_kin-like_C"/>
</dbReference>
<evidence type="ECO:0000313" key="16">
    <source>
        <dbReference type="EMBL" id="KDE40157.1"/>
    </source>
</evidence>
<keyword evidence="8" id="KW-0547">Nucleotide-binding</keyword>
<dbReference type="Gene3D" id="1.10.287.130">
    <property type="match status" value="1"/>
</dbReference>
<evidence type="ECO:0000256" key="2">
    <source>
        <dbReference type="ARBA" id="ARBA00004651"/>
    </source>
</evidence>
<dbReference type="NCBIfam" id="TIGR00229">
    <property type="entry name" value="sensory_box"/>
    <property type="match status" value="1"/>
</dbReference>
<evidence type="ECO:0000259" key="14">
    <source>
        <dbReference type="PROSITE" id="PS50109"/>
    </source>
</evidence>
<dbReference type="InterPro" id="IPR000014">
    <property type="entry name" value="PAS"/>
</dbReference>
<dbReference type="Pfam" id="PF00512">
    <property type="entry name" value="HisKA"/>
    <property type="match status" value="1"/>
</dbReference>
<dbReference type="STRING" id="267850.ADINL_0749"/>
<proteinExistence type="predicted"/>